<dbReference type="PANTHER" id="PTHR11709:SF9">
    <property type="entry name" value="LACCASE-7"/>
    <property type="match status" value="1"/>
</dbReference>
<evidence type="ECO:0000256" key="6">
    <source>
        <dbReference type="ARBA" id="ARBA00022523"/>
    </source>
</evidence>
<dbReference type="EC" id="1.10.3.2" evidence="5 13"/>
<reference evidence="17" key="1">
    <citation type="submission" date="2020-02" db="EMBL/GenBank/DDBJ databases">
        <authorList>
            <person name="Scholz U."/>
            <person name="Mascher M."/>
            <person name="Fiebig A."/>
        </authorList>
    </citation>
    <scope>NUCLEOTIDE SEQUENCE</scope>
</reference>
<dbReference type="EMBL" id="LR746264">
    <property type="protein sequence ID" value="CAA7389823.1"/>
    <property type="molecule type" value="Genomic_DNA"/>
</dbReference>
<feature type="signal peptide" evidence="13">
    <location>
        <begin position="1"/>
        <end position="21"/>
    </location>
</feature>
<dbReference type="InterPro" id="IPR034289">
    <property type="entry name" value="CuRO_3_LCC"/>
</dbReference>
<dbReference type="FunFam" id="2.60.40.420:FF:000062">
    <property type="entry name" value="Laccase"/>
    <property type="match status" value="1"/>
</dbReference>
<dbReference type="InterPro" id="IPR017761">
    <property type="entry name" value="Laccase"/>
</dbReference>
<evidence type="ECO:0000259" key="15">
    <source>
        <dbReference type="Pfam" id="PF07731"/>
    </source>
</evidence>
<sequence>MAQLAILLALALSLLYTSARAAVVEHTFRVGNLTVRQLCEERVVVAVNGRLPGPTIQAYEGDTLIVHVLNESPYNLTMHWHGVFQRRSAWADGPAYVTQCPIQPGQSYTYKFDVVGQEGTLWWHAHASWLRATVYGALIVLPRPGSQPYPFPQPYAEVPILLGEWWNADVVAVETTGQVTGGLPNVSDAFMVNGKPGDRYPCSSQDMYTLTVVPGKAFLLRIINAALNNQLFFKIAGHSLTVVAVDANYVNPYRADVVVIASGQTVDALLVADAAPGSYYMAALPYVSTEGVEFDATIATGVVKYESTLPSLKPVMPALPFFNETATAYRFYSSLTGLRRRGSPAVPLTVDEKMFIAFGLGLIQCPDAAPCNGALGERLAGSMNNISFQLPSEMSLLEASYHGVKGVYTPDFPNRPPREFDYANPDFTYDFGLVQTAWGTRVKRVKYNATVEVVLQKTSLLALQSHPIHLHGFDFFVLAQGFGTYNATAAEKKFNLVNPQVRNTISVPTGGWAVIRFVADNPGIWLMHCHLDIHSSWGMAMAFEVEDGPTPSARLHPPPPDLPRC</sequence>
<comment type="function">
    <text evidence="2 13">Lignin degradation and detoxification of lignin-derived products.</text>
</comment>
<protein>
    <recommendedName>
        <fullName evidence="5 13">Laccase</fullName>
        <ecNumber evidence="5 13">1.10.3.2</ecNumber>
    </recommendedName>
    <alternativeName>
        <fullName evidence="13">Benzenediol:oxygen oxidoreductase</fullName>
    </alternativeName>
    <alternativeName>
        <fullName evidence="13">Diphenol oxidase</fullName>
    </alternativeName>
    <alternativeName>
        <fullName evidence="13">Urishiol oxidase</fullName>
    </alternativeName>
</protein>
<dbReference type="Gene3D" id="2.60.40.420">
    <property type="entry name" value="Cupredoxins - blue copper proteins"/>
    <property type="match status" value="3"/>
</dbReference>
<dbReference type="InterPro" id="IPR011706">
    <property type="entry name" value="Cu-oxidase_C"/>
</dbReference>
<dbReference type="GO" id="GO:0046274">
    <property type="term" value="P:lignin catabolic process"/>
    <property type="evidence" value="ECO:0007669"/>
    <property type="project" value="UniProtKB-KW"/>
</dbReference>
<keyword evidence="13" id="KW-0732">Signal</keyword>
<dbReference type="InterPro" id="IPR034285">
    <property type="entry name" value="CuRO_2_LCC"/>
</dbReference>
<dbReference type="Pfam" id="PF07731">
    <property type="entry name" value="Cu-oxidase_2"/>
    <property type="match status" value="1"/>
</dbReference>
<evidence type="ECO:0000256" key="8">
    <source>
        <dbReference type="ARBA" id="ARBA00022723"/>
    </source>
</evidence>
<feature type="domain" description="Plastocyanin-like" evidence="14">
    <location>
        <begin position="157"/>
        <end position="307"/>
    </location>
</feature>
<dbReference type="InterPro" id="IPR034288">
    <property type="entry name" value="CuRO_1_LCC"/>
</dbReference>
<feature type="domain" description="Plastocyanin-like" evidence="16">
    <location>
        <begin position="32"/>
        <end position="143"/>
    </location>
</feature>
<comment type="cofactor">
    <cofactor evidence="13">
        <name>Cu cation</name>
        <dbReference type="ChEBI" id="CHEBI:23378"/>
    </cofactor>
    <text evidence="13">Binds 4 Cu cations per monomer.</text>
</comment>
<feature type="domain" description="Plastocyanin-like" evidence="15">
    <location>
        <begin position="412"/>
        <end position="547"/>
    </location>
</feature>
<organism evidence="17 18">
    <name type="scientific">Spirodela intermedia</name>
    <name type="common">Intermediate duckweed</name>
    <dbReference type="NCBI Taxonomy" id="51605"/>
    <lineage>
        <taxon>Eukaryota</taxon>
        <taxon>Viridiplantae</taxon>
        <taxon>Streptophyta</taxon>
        <taxon>Embryophyta</taxon>
        <taxon>Tracheophyta</taxon>
        <taxon>Spermatophyta</taxon>
        <taxon>Magnoliopsida</taxon>
        <taxon>Liliopsida</taxon>
        <taxon>Araceae</taxon>
        <taxon>Lemnoideae</taxon>
        <taxon>Spirodela</taxon>
    </lineage>
</organism>
<evidence type="ECO:0000256" key="10">
    <source>
        <dbReference type="ARBA" id="ARBA00023002"/>
    </source>
</evidence>
<evidence type="ECO:0000256" key="4">
    <source>
        <dbReference type="ARBA" id="ARBA00010609"/>
    </source>
</evidence>
<dbReference type="AlphaFoldDB" id="A0A7I8K1P8"/>
<evidence type="ECO:0000259" key="16">
    <source>
        <dbReference type="Pfam" id="PF07732"/>
    </source>
</evidence>
<dbReference type="InterPro" id="IPR011707">
    <property type="entry name" value="Cu-oxidase-like_N"/>
</dbReference>
<evidence type="ECO:0000256" key="9">
    <source>
        <dbReference type="ARBA" id="ARBA00022737"/>
    </source>
</evidence>
<evidence type="ECO:0000313" key="18">
    <source>
        <dbReference type="Proteomes" id="UP000663760"/>
    </source>
</evidence>
<dbReference type="PANTHER" id="PTHR11709">
    <property type="entry name" value="MULTI-COPPER OXIDASE"/>
    <property type="match status" value="1"/>
</dbReference>
<keyword evidence="11 13" id="KW-0186">Copper</keyword>
<evidence type="ECO:0000313" key="17">
    <source>
        <dbReference type="EMBL" id="CAA7389823.1"/>
    </source>
</evidence>
<dbReference type="InterPro" id="IPR001117">
    <property type="entry name" value="Cu-oxidase_2nd"/>
</dbReference>
<dbReference type="CDD" id="cd13897">
    <property type="entry name" value="CuRO_3_LCC_plant"/>
    <property type="match status" value="1"/>
</dbReference>
<keyword evidence="9 13" id="KW-0677">Repeat</keyword>
<keyword evidence="18" id="KW-1185">Reference proteome</keyword>
<dbReference type="OrthoDB" id="2121828at2759"/>
<dbReference type="InterPro" id="IPR008972">
    <property type="entry name" value="Cupredoxin"/>
</dbReference>
<dbReference type="GO" id="GO:0005507">
    <property type="term" value="F:copper ion binding"/>
    <property type="evidence" value="ECO:0007669"/>
    <property type="project" value="InterPro"/>
</dbReference>
<dbReference type="Pfam" id="PF00394">
    <property type="entry name" value="Cu-oxidase"/>
    <property type="match status" value="1"/>
</dbReference>
<dbReference type="CDD" id="cd13875">
    <property type="entry name" value="CuRO_2_LCC_plant"/>
    <property type="match status" value="1"/>
</dbReference>
<dbReference type="Proteomes" id="UP000663760">
    <property type="component" value="Chromosome 1"/>
</dbReference>
<comment type="similarity">
    <text evidence="4 13">Belongs to the multicopper oxidase family.</text>
</comment>
<dbReference type="GO" id="GO:0048046">
    <property type="term" value="C:apoplast"/>
    <property type="evidence" value="ECO:0007669"/>
    <property type="project" value="UniProtKB-SubCell"/>
</dbReference>
<dbReference type="Pfam" id="PF07732">
    <property type="entry name" value="Cu-oxidase_3"/>
    <property type="match status" value="1"/>
</dbReference>
<evidence type="ECO:0000256" key="13">
    <source>
        <dbReference type="RuleBase" id="RU361119"/>
    </source>
</evidence>
<dbReference type="InterPro" id="IPR002355">
    <property type="entry name" value="Cu_oxidase_Cu_BS"/>
</dbReference>
<keyword evidence="6 13" id="KW-0052">Apoplast</keyword>
<feature type="chain" id="PRO_5029946871" description="Laccase" evidence="13">
    <location>
        <begin position="22"/>
        <end position="565"/>
    </location>
</feature>
<dbReference type="CDD" id="cd13849">
    <property type="entry name" value="CuRO_1_LCC_plant"/>
    <property type="match status" value="1"/>
</dbReference>
<evidence type="ECO:0000256" key="2">
    <source>
        <dbReference type="ARBA" id="ARBA00002075"/>
    </source>
</evidence>
<evidence type="ECO:0000259" key="14">
    <source>
        <dbReference type="Pfam" id="PF00394"/>
    </source>
</evidence>
<comment type="subcellular location">
    <subcellularLocation>
        <location evidence="3 13">Secreted</location>
        <location evidence="3 13">Extracellular space</location>
        <location evidence="3 13">Apoplast</location>
    </subcellularLocation>
</comment>
<dbReference type="GO" id="GO:0052716">
    <property type="term" value="F:hydroquinone:oxygen oxidoreductase activity"/>
    <property type="evidence" value="ECO:0007669"/>
    <property type="project" value="UniProtKB-EC"/>
</dbReference>
<dbReference type="SUPFAM" id="SSF49503">
    <property type="entry name" value="Cupredoxins"/>
    <property type="match status" value="3"/>
</dbReference>
<name>A0A7I8K1P8_SPIIN</name>
<evidence type="ECO:0000256" key="11">
    <source>
        <dbReference type="ARBA" id="ARBA00023008"/>
    </source>
</evidence>
<keyword evidence="8 13" id="KW-0479">Metal-binding</keyword>
<comment type="catalytic activity">
    <reaction evidence="1 13">
        <text>4 hydroquinone + O2 = 4 benzosemiquinone + 2 H2O</text>
        <dbReference type="Rhea" id="RHEA:11276"/>
        <dbReference type="ChEBI" id="CHEBI:15377"/>
        <dbReference type="ChEBI" id="CHEBI:15379"/>
        <dbReference type="ChEBI" id="CHEBI:17594"/>
        <dbReference type="ChEBI" id="CHEBI:17977"/>
        <dbReference type="EC" id="1.10.3.2"/>
    </reaction>
</comment>
<gene>
    <name evidence="17" type="ORF">SI8410_01001794</name>
</gene>
<proteinExistence type="inferred from homology"/>
<accession>A0A7I8K1P8</accession>
<evidence type="ECO:0000256" key="7">
    <source>
        <dbReference type="ARBA" id="ARBA00022525"/>
    </source>
</evidence>
<keyword evidence="7 13" id="KW-0964">Secreted</keyword>
<dbReference type="PROSITE" id="PS00080">
    <property type="entry name" value="MULTICOPPER_OXIDASE2"/>
    <property type="match status" value="1"/>
</dbReference>
<keyword evidence="12 13" id="KW-0439">Lignin degradation</keyword>
<evidence type="ECO:0000256" key="3">
    <source>
        <dbReference type="ARBA" id="ARBA00004271"/>
    </source>
</evidence>
<keyword evidence="10 13" id="KW-0560">Oxidoreductase</keyword>
<dbReference type="InterPro" id="IPR045087">
    <property type="entry name" value="Cu-oxidase_fam"/>
</dbReference>
<evidence type="ECO:0000256" key="1">
    <source>
        <dbReference type="ARBA" id="ARBA00000349"/>
    </source>
</evidence>
<evidence type="ECO:0000256" key="12">
    <source>
        <dbReference type="ARBA" id="ARBA00023185"/>
    </source>
</evidence>
<dbReference type="NCBIfam" id="TIGR03389">
    <property type="entry name" value="laccase"/>
    <property type="match status" value="1"/>
</dbReference>
<evidence type="ECO:0000256" key="5">
    <source>
        <dbReference type="ARBA" id="ARBA00012297"/>
    </source>
</evidence>